<keyword evidence="6" id="KW-1185">Reference proteome</keyword>
<gene>
    <name evidence="5" type="ORF">KI387_010289</name>
</gene>
<dbReference type="SUPFAM" id="SSF54928">
    <property type="entry name" value="RNA-binding domain, RBD"/>
    <property type="match status" value="1"/>
</dbReference>
<accession>A0AA38KUJ2</accession>
<comment type="caution">
    <text evidence="5">The sequence shown here is derived from an EMBL/GenBank/DDBJ whole genome shotgun (WGS) entry which is preliminary data.</text>
</comment>
<feature type="region of interest" description="Disordered" evidence="3">
    <location>
        <begin position="100"/>
        <end position="128"/>
    </location>
</feature>
<dbReference type="AlphaFoldDB" id="A0AA38KUJ2"/>
<dbReference type="PANTHER" id="PTHR47073">
    <property type="entry name" value="PROTEIN ANTI-SILENCING 1"/>
    <property type="match status" value="1"/>
</dbReference>
<sequence>EVIAGKCKVICTSADPRNPKPSEEDLNNADYFYNRTFDVDNHMVSESFAGIEAEIAFNKNETNKERGNKSMANGFLLLGKGEAKPGISGVFNRRKIDKPTNEGKLIKDKTLEKKPNSNESQNKEMKQVMTLNEKVKGNETLKEELKTTEIAKEELKGNETANEELKTIETAREEQKNETAKEEIKKNDSSKEELKHEEIANEETNKDETAKKETERNGNSNDDRRKSETVNQEPTKAESEMPSKIAVAIVDGPKQSTQLEVRSSGKKGDNNETSKEEKKPIKRARIMVDSDEEADGVMGLQMDGSENATRKKTDTKKEFSAPENKVVKKAKLSDNLNKTSEEMAKTTTQLTELSKEKKLGREIVEITKRPDVEINKWFKLLPWDERLQNGYEQRAVIRIQNFDPSYTSSEIDDVIWHMLGERCTTRVMPRTMFSNPKIGDALVIFRTREGAETALKKLNQACLTFSDGRSLIATRASPVTSEKQKYAGHISVEKHKLLMQRAHQSEDMRKAVSTSHCSQPNTIEYEMAMEWRLLQEKSERWWNELYK</sequence>
<evidence type="ECO:0000259" key="4">
    <source>
        <dbReference type="PROSITE" id="PS50102"/>
    </source>
</evidence>
<evidence type="ECO:0000256" key="2">
    <source>
        <dbReference type="SAM" id="Coils"/>
    </source>
</evidence>
<feature type="compositionally biased region" description="Basic and acidic residues" evidence="3">
    <location>
        <begin position="100"/>
        <end position="126"/>
    </location>
</feature>
<evidence type="ECO:0000256" key="1">
    <source>
        <dbReference type="PROSITE-ProRule" id="PRU00176"/>
    </source>
</evidence>
<feature type="non-terminal residue" evidence="5">
    <location>
        <position position="547"/>
    </location>
</feature>
<proteinExistence type="predicted"/>
<evidence type="ECO:0000313" key="6">
    <source>
        <dbReference type="Proteomes" id="UP000824469"/>
    </source>
</evidence>
<keyword evidence="2" id="KW-0175">Coiled coil</keyword>
<organism evidence="5 6">
    <name type="scientific">Taxus chinensis</name>
    <name type="common">Chinese yew</name>
    <name type="synonym">Taxus wallichiana var. chinensis</name>
    <dbReference type="NCBI Taxonomy" id="29808"/>
    <lineage>
        <taxon>Eukaryota</taxon>
        <taxon>Viridiplantae</taxon>
        <taxon>Streptophyta</taxon>
        <taxon>Embryophyta</taxon>
        <taxon>Tracheophyta</taxon>
        <taxon>Spermatophyta</taxon>
        <taxon>Pinopsida</taxon>
        <taxon>Pinidae</taxon>
        <taxon>Conifers II</taxon>
        <taxon>Cupressales</taxon>
        <taxon>Taxaceae</taxon>
        <taxon>Taxus</taxon>
    </lineage>
</organism>
<name>A0AA38KUJ2_TAXCH</name>
<feature type="coiled-coil region" evidence="2">
    <location>
        <begin position="329"/>
        <end position="356"/>
    </location>
</feature>
<reference evidence="5 6" key="1">
    <citation type="journal article" date="2021" name="Nat. Plants">
        <title>The Taxus genome provides insights into paclitaxel biosynthesis.</title>
        <authorList>
            <person name="Xiong X."/>
            <person name="Gou J."/>
            <person name="Liao Q."/>
            <person name="Li Y."/>
            <person name="Zhou Q."/>
            <person name="Bi G."/>
            <person name="Li C."/>
            <person name="Du R."/>
            <person name="Wang X."/>
            <person name="Sun T."/>
            <person name="Guo L."/>
            <person name="Liang H."/>
            <person name="Lu P."/>
            <person name="Wu Y."/>
            <person name="Zhang Z."/>
            <person name="Ro D.K."/>
            <person name="Shang Y."/>
            <person name="Huang S."/>
            <person name="Yan J."/>
        </authorList>
    </citation>
    <scope>NUCLEOTIDE SEQUENCE [LARGE SCALE GENOMIC DNA]</scope>
    <source>
        <strain evidence="5">Ta-2019</strain>
    </source>
</reference>
<dbReference type="Proteomes" id="UP000824469">
    <property type="component" value="Unassembled WGS sequence"/>
</dbReference>
<dbReference type="InterPro" id="IPR035979">
    <property type="entry name" value="RBD_domain_sf"/>
</dbReference>
<keyword evidence="1" id="KW-0694">RNA-binding</keyword>
<feature type="non-terminal residue" evidence="5">
    <location>
        <position position="1"/>
    </location>
</feature>
<protein>
    <recommendedName>
        <fullName evidence="4">RRM domain-containing protein</fullName>
    </recommendedName>
</protein>
<dbReference type="PROSITE" id="PS50102">
    <property type="entry name" value="RRM"/>
    <property type="match status" value="1"/>
</dbReference>
<dbReference type="InterPro" id="IPR000504">
    <property type="entry name" value="RRM_dom"/>
</dbReference>
<feature type="domain" description="RRM" evidence="4">
    <location>
        <begin position="395"/>
        <end position="478"/>
    </location>
</feature>
<dbReference type="PANTHER" id="PTHR47073:SF2">
    <property type="entry name" value="PROTEIN ANTI-SILENCING 1"/>
    <property type="match status" value="1"/>
</dbReference>
<feature type="region of interest" description="Disordered" evidence="3">
    <location>
        <begin position="152"/>
        <end position="282"/>
    </location>
</feature>
<evidence type="ECO:0000256" key="3">
    <source>
        <dbReference type="SAM" id="MobiDB-lite"/>
    </source>
</evidence>
<dbReference type="OMA" id="VENIVWH"/>
<evidence type="ECO:0000313" key="5">
    <source>
        <dbReference type="EMBL" id="KAH9305885.1"/>
    </source>
</evidence>
<dbReference type="EMBL" id="JAHRHJ020000008">
    <property type="protein sequence ID" value="KAH9305885.1"/>
    <property type="molecule type" value="Genomic_DNA"/>
</dbReference>
<feature type="compositionally biased region" description="Basic and acidic residues" evidence="3">
    <location>
        <begin position="266"/>
        <end position="279"/>
    </location>
</feature>
<feature type="compositionally biased region" description="Basic and acidic residues" evidence="3">
    <location>
        <begin position="152"/>
        <end position="228"/>
    </location>
</feature>
<dbReference type="GO" id="GO:0003723">
    <property type="term" value="F:RNA binding"/>
    <property type="evidence" value="ECO:0007669"/>
    <property type="project" value="UniProtKB-UniRule"/>
</dbReference>